<protein>
    <submittedName>
        <fullName evidence="1">Uncharacterized protein</fullName>
    </submittedName>
</protein>
<keyword evidence="2" id="KW-1185">Reference proteome</keyword>
<dbReference type="GeneID" id="88856102"/>
<proteinExistence type="predicted"/>
<sequence>MSQSGVVDVTLPNGQTVSLQAAMLDKNKKGADIPNKSEFVKNLGLQGTAELEKNAIQTGQYGLGGIAPIASDNDLNAKRLPTSFYRMGGGTGGRDGEQVFCCGMMKILYFIFG</sequence>
<dbReference type="EMBL" id="CP133647">
    <property type="protein sequence ID" value="WNH00449.1"/>
    <property type="molecule type" value="Genomic_DNA"/>
</dbReference>
<evidence type="ECO:0000313" key="2">
    <source>
        <dbReference type="Proteomes" id="UP001300348"/>
    </source>
</evidence>
<reference evidence="1 2" key="1">
    <citation type="journal article" date="2023" name="Access Microbiol">
        <title>The genome of a steinernematid-associated Pseudomonas piscis bacterium encodes the biosynthesis of insect toxins.</title>
        <authorList>
            <person name="Awori R.M."/>
            <person name="Hendre P."/>
            <person name="Amugune N.O."/>
        </authorList>
    </citation>
    <scope>NUCLEOTIDE SEQUENCE [LARGE SCALE GENOMIC DNA]</scope>
    <source>
        <strain evidence="1 2">97</strain>
    </source>
</reference>
<dbReference type="Proteomes" id="UP001300348">
    <property type="component" value="Chromosome"/>
</dbReference>
<gene>
    <name evidence="1" type="ORF">QL112_011055</name>
</gene>
<dbReference type="RefSeq" id="WP_193836342.1">
    <property type="nucleotide sequence ID" value="NZ_CAWPOC010000202.1"/>
</dbReference>
<name>A0ABY9XD04_9GAMM</name>
<organism evidence="1 2">
    <name type="scientific">Xenorhabdus griffiniae</name>
    <dbReference type="NCBI Taxonomy" id="351672"/>
    <lineage>
        <taxon>Bacteria</taxon>
        <taxon>Pseudomonadati</taxon>
        <taxon>Pseudomonadota</taxon>
        <taxon>Gammaproteobacteria</taxon>
        <taxon>Enterobacterales</taxon>
        <taxon>Morganellaceae</taxon>
        <taxon>Xenorhabdus</taxon>
    </lineage>
</organism>
<accession>A0ABY9XD04</accession>
<evidence type="ECO:0000313" key="1">
    <source>
        <dbReference type="EMBL" id="WNH00449.1"/>
    </source>
</evidence>